<evidence type="ECO:0000313" key="6">
    <source>
        <dbReference type="Proteomes" id="UP000481861"/>
    </source>
</evidence>
<dbReference type="Gene3D" id="3.40.50.720">
    <property type="entry name" value="NAD(P)-binding Rossmann-like Domain"/>
    <property type="match status" value="1"/>
</dbReference>
<dbReference type="Gene3D" id="1.10.1040.10">
    <property type="entry name" value="N-(1-d-carboxylethyl)-l-norvaline Dehydrogenase, domain 2"/>
    <property type="match status" value="1"/>
</dbReference>
<proteinExistence type="inferred from homology"/>
<dbReference type="SUPFAM" id="SSF48179">
    <property type="entry name" value="6-phosphogluconate dehydrogenase C-terminal domain-like"/>
    <property type="match status" value="1"/>
</dbReference>
<feature type="active site" evidence="3">
    <location>
        <position position="180"/>
    </location>
</feature>
<dbReference type="Pfam" id="PF03446">
    <property type="entry name" value="NAD_binding_2"/>
    <property type="match status" value="1"/>
</dbReference>
<evidence type="ECO:0000256" key="1">
    <source>
        <dbReference type="ARBA" id="ARBA00007598"/>
    </source>
</evidence>
<accession>A0A7C8I385</accession>
<dbReference type="GO" id="GO:0016491">
    <property type="term" value="F:oxidoreductase activity"/>
    <property type="evidence" value="ECO:0007669"/>
    <property type="project" value="UniProtKB-KW"/>
</dbReference>
<evidence type="ECO:0000313" key="5">
    <source>
        <dbReference type="EMBL" id="KAF2869717.1"/>
    </source>
</evidence>
<dbReference type="EMBL" id="JAADJZ010000015">
    <property type="protein sequence ID" value="KAF2869717.1"/>
    <property type="molecule type" value="Genomic_DNA"/>
</dbReference>
<organism evidence="5 6">
    <name type="scientific">Massariosphaeria phaeospora</name>
    <dbReference type="NCBI Taxonomy" id="100035"/>
    <lineage>
        <taxon>Eukaryota</taxon>
        <taxon>Fungi</taxon>
        <taxon>Dikarya</taxon>
        <taxon>Ascomycota</taxon>
        <taxon>Pezizomycotina</taxon>
        <taxon>Dothideomycetes</taxon>
        <taxon>Pleosporomycetidae</taxon>
        <taxon>Pleosporales</taxon>
        <taxon>Pleosporales incertae sedis</taxon>
        <taxon>Massariosphaeria</taxon>
    </lineage>
</organism>
<keyword evidence="2" id="KW-0560">Oxidoreductase</keyword>
<dbReference type="InterPro" id="IPR036291">
    <property type="entry name" value="NAD(P)-bd_dom_sf"/>
</dbReference>
<dbReference type="SUPFAM" id="SSF51735">
    <property type="entry name" value="NAD(P)-binding Rossmann-fold domains"/>
    <property type="match status" value="1"/>
</dbReference>
<dbReference type="PANTHER" id="PTHR43580:SF8">
    <property type="entry name" value="6-PHOSPHOGLUCONATE DEHYDROGENASE NADP-BINDING DOMAIN-CONTAINING PROTEIN-RELATED"/>
    <property type="match status" value="1"/>
</dbReference>
<dbReference type="InterPro" id="IPR006115">
    <property type="entry name" value="6PGDH_NADP-bd"/>
</dbReference>
<dbReference type="InterPro" id="IPR013328">
    <property type="entry name" value="6PGD_dom2"/>
</dbReference>
<dbReference type="OrthoDB" id="435038at2759"/>
<dbReference type="GO" id="GO:0050661">
    <property type="term" value="F:NADP binding"/>
    <property type="evidence" value="ECO:0007669"/>
    <property type="project" value="InterPro"/>
</dbReference>
<dbReference type="InterPro" id="IPR008927">
    <property type="entry name" value="6-PGluconate_DH-like_C_sf"/>
</dbReference>
<name>A0A7C8I385_9PLEO</name>
<dbReference type="InterPro" id="IPR015815">
    <property type="entry name" value="HIBADH-related"/>
</dbReference>
<dbReference type="Proteomes" id="UP000481861">
    <property type="component" value="Unassembled WGS sequence"/>
</dbReference>
<reference evidence="5 6" key="1">
    <citation type="submission" date="2020-01" db="EMBL/GenBank/DDBJ databases">
        <authorList>
            <consortium name="DOE Joint Genome Institute"/>
            <person name="Haridas S."/>
            <person name="Albert R."/>
            <person name="Binder M."/>
            <person name="Bloem J."/>
            <person name="Labutti K."/>
            <person name="Salamov A."/>
            <person name="Andreopoulos B."/>
            <person name="Baker S.E."/>
            <person name="Barry K."/>
            <person name="Bills G."/>
            <person name="Bluhm B.H."/>
            <person name="Cannon C."/>
            <person name="Castanera R."/>
            <person name="Culley D.E."/>
            <person name="Daum C."/>
            <person name="Ezra D."/>
            <person name="Gonzalez J.B."/>
            <person name="Henrissat B."/>
            <person name="Kuo A."/>
            <person name="Liang C."/>
            <person name="Lipzen A."/>
            <person name="Lutzoni F."/>
            <person name="Magnuson J."/>
            <person name="Mondo S."/>
            <person name="Nolan M."/>
            <person name="Ohm R."/>
            <person name="Pangilinan J."/>
            <person name="Park H.-J.H."/>
            <person name="Ramirez L."/>
            <person name="Alfaro M."/>
            <person name="Sun H."/>
            <person name="Tritt A."/>
            <person name="Yoshinaga Y."/>
            <person name="Zwiers L.-H.L."/>
            <person name="Turgeon B.G."/>
            <person name="Goodwin S.B."/>
            <person name="Spatafora J.W."/>
            <person name="Crous P.W."/>
            <person name="Grigoriev I.V."/>
        </authorList>
    </citation>
    <scope>NUCLEOTIDE SEQUENCE [LARGE SCALE GENOMIC DNA]</scope>
    <source>
        <strain evidence="5 6">CBS 611.86</strain>
    </source>
</reference>
<keyword evidence="6" id="KW-1185">Reference proteome</keyword>
<dbReference type="AlphaFoldDB" id="A0A7C8I385"/>
<comment type="caution">
    <text evidence="5">The sequence shown here is derived from an EMBL/GenBank/DDBJ whole genome shotgun (WGS) entry which is preliminary data.</text>
</comment>
<dbReference type="PIRSF" id="PIRSF000103">
    <property type="entry name" value="HIBADH"/>
    <property type="match status" value="1"/>
</dbReference>
<evidence type="ECO:0000256" key="3">
    <source>
        <dbReference type="PIRSR" id="PIRSR000103-1"/>
    </source>
</evidence>
<sequence length="326" mass="34127">MSSEPLRLGWIGLGSMGFAMALNIQKHLQTHKLPPLHCWNRTISRGDPLRAFGSVLCESVAEVVQNSDVIFISVSNDDALKSVVDDIITSGPIKDKIIVDTTTVHPNTSAATTAQFRDAHADYIAAPVFGATPLAQAGALLIAVAGPPTSIALIRPFLAGVTARAVIDVGPVPQQALLLKTTSNFLTAGLMYLLSEAHTLAEKAGLPAAVLESLVEQNFGAYAHGVSARMTGGAYFPAEGQAPASGLGLAIKDVGHGVSVAMGVGMQLKAGELSVAAMEEARVFGGAVGRELDSSSVFGVVRQRAGLEFATEEVKRRDEMMREEKG</sequence>
<comment type="similarity">
    <text evidence="1">Belongs to the HIBADH-related family. NP60 subfamily.</text>
</comment>
<evidence type="ECO:0000259" key="4">
    <source>
        <dbReference type="Pfam" id="PF03446"/>
    </source>
</evidence>
<feature type="domain" description="6-phosphogluconate dehydrogenase NADP-binding" evidence="4">
    <location>
        <begin position="8"/>
        <end position="165"/>
    </location>
</feature>
<dbReference type="PANTHER" id="PTHR43580">
    <property type="entry name" value="OXIDOREDUCTASE GLYR1-RELATED"/>
    <property type="match status" value="1"/>
</dbReference>
<dbReference type="InterPro" id="IPR051265">
    <property type="entry name" value="HIBADH-related_NP60_sf"/>
</dbReference>
<evidence type="ECO:0000256" key="2">
    <source>
        <dbReference type="ARBA" id="ARBA00023002"/>
    </source>
</evidence>
<protein>
    <recommendedName>
        <fullName evidence="4">6-phosphogluconate dehydrogenase NADP-binding domain-containing protein</fullName>
    </recommendedName>
</protein>
<gene>
    <name evidence="5" type="ORF">BDV95DRAFT_608557</name>
</gene>